<name>A0ACC4DXJ6_PURLI</name>
<sequence>MGSSASFPLTRLGGLRVSTSAAPRSPAQVVKIVPPARFMDSQRDPSPSPWSSDASGRGPEFGSMGGERWVMWLADHRMQGEASVKDPTVAWCLGCFVQIHRFGSGRHNRTVGVGVSLGRVDPSPVGPRAGEPDCCYVKPLFYWKRSLGCRRTWGLPKFAAIELRRSSCFDLSLGHREHVDAAIWLGNGILTPIEAKTLGELPRSAAPEGPHNSMYSTTATSTCTEWEESPMHLAYERWRAALWTCVRSTDVLGSLIGIDWVVEDVT</sequence>
<comment type="caution">
    <text evidence="1">The sequence shown here is derived from an EMBL/GenBank/DDBJ whole genome shotgun (WGS) entry which is preliminary data.</text>
</comment>
<accession>A0ACC4DXJ6</accession>
<proteinExistence type="predicted"/>
<dbReference type="EMBL" id="JBGNUJ010000004">
    <property type="protein sequence ID" value="KAL3961075.1"/>
    <property type="molecule type" value="Genomic_DNA"/>
</dbReference>
<organism evidence="1 2">
    <name type="scientific">Purpureocillium lilacinum</name>
    <name type="common">Paecilomyces lilacinus</name>
    <dbReference type="NCBI Taxonomy" id="33203"/>
    <lineage>
        <taxon>Eukaryota</taxon>
        <taxon>Fungi</taxon>
        <taxon>Dikarya</taxon>
        <taxon>Ascomycota</taxon>
        <taxon>Pezizomycotina</taxon>
        <taxon>Sordariomycetes</taxon>
        <taxon>Hypocreomycetidae</taxon>
        <taxon>Hypocreales</taxon>
        <taxon>Ophiocordycipitaceae</taxon>
        <taxon>Purpureocillium</taxon>
    </lineage>
</organism>
<dbReference type="Proteomes" id="UP001638806">
    <property type="component" value="Unassembled WGS sequence"/>
</dbReference>
<keyword evidence="2" id="KW-1185">Reference proteome</keyword>
<evidence type="ECO:0000313" key="2">
    <source>
        <dbReference type="Proteomes" id="UP001638806"/>
    </source>
</evidence>
<gene>
    <name evidence="1" type="ORF">ACCO45_006192</name>
</gene>
<reference evidence="1" key="1">
    <citation type="submission" date="2024-12" db="EMBL/GenBank/DDBJ databases">
        <title>Comparative genomics and development of molecular markers within Purpureocillium lilacinum and among Purpureocillium species.</title>
        <authorList>
            <person name="Yeh Z.-Y."/>
            <person name="Ni N.-T."/>
            <person name="Lo P.-H."/>
            <person name="Mushyakhwo K."/>
            <person name="Lin C.-F."/>
            <person name="Nai Y.-S."/>
        </authorList>
    </citation>
    <scope>NUCLEOTIDE SEQUENCE</scope>
    <source>
        <strain evidence="1">NCHU-NPUST-175</strain>
    </source>
</reference>
<protein>
    <submittedName>
        <fullName evidence="1">Uncharacterized protein</fullName>
    </submittedName>
</protein>
<evidence type="ECO:0000313" key="1">
    <source>
        <dbReference type="EMBL" id="KAL3961075.1"/>
    </source>
</evidence>